<keyword evidence="7 17" id="KW-0812">Transmembrane</keyword>
<feature type="coiled-coil region" evidence="15">
    <location>
        <begin position="267"/>
        <end position="294"/>
    </location>
</feature>
<evidence type="ECO:0000256" key="10">
    <source>
        <dbReference type="ARBA" id="ARBA00022840"/>
    </source>
</evidence>
<dbReference type="CDD" id="cd06225">
    <property type="entry name" value="HAMP"/>
    <property type="match status" value="1"/>
</dbReference>
<reference evidence="21" key="1">
    <citation type="journal article" date="2019" name="Int. J. Syst. Evol. Microbiol.">
        <title>The Global Catalogue of Microorganisms (GCM) 10K type strain sequencing project: providing services to taxonomists for standard genome sequencing and annotation.</title>
        <authorList>
            <consortium name="The Broad Institute Genomics Platform"/>
            <consortium name="The Broad Institute Genome Sequencing Center for Infectious Disease"/>
            <person name="Wu L."/>
            <person name="Ma J."/>
        </authorList>
    </citation>
    <scope>NUCLEOTIDE SEQUENCE [LARGE SCALE GENOMIC DNA]</scope>
    <source>
        <strain evidence="21">NBRC 102407</strain>
    </source>
</reference>
<name>A0ABQ6FEN8_9RHOO</name>
<evidence type="ECO:0000256" key="9">
    <source>
        <dbReference type="ARBA" id="ARBA00022777"/>
    </source>
</evidence>
<comment type="subcellular location">
    <subcellularLocation>
        <location evidence="2">Cell inner membrane</location>
        <topology evidence="2">Multi-pass membrane protein</topology>
    </subcellularLocation>
</comment>
<keyword evidence="9 14" id="KW-0418">Kinase</keyword>
<keyword evidence="3 14" id="KW-1003">Cell membrane</keyword>
<evidence type="ECO:0000256" key="2">
    <source>
        <dbReference type="ARBA" id="ARBA00004429"/>
    </source>
</evidence>
<dbReference type="Proteomes" id="UP001157167">
    <property type="component" value="Unassembled WGS sequence"/>
</dbReference>
<evidence type="ECO:0000256" key="13">
    <source>
        <dbReference type="ARBA" id="ARBA00023136"/>
    </source>
</evidence>
<protein>
    <recommendedName>
        <fullName evidence="14">Sensor protein</fullName>
        <ecNumber evidence="14">2.7.13.3</ecNumber>
    </recommendedName>
</protein>
<keyword evidence="8 14" id="KW-0547">Nucleotide-binding</keyword>
<dbReference type="Gene3D" id="3.30.450.40">
    <property type="match status" value="1"/>
</dbReference>
<dbReference type="InterPro" id="IPR042295">
    <property type="entry name" value="NarX-like_N_sf"/>
</dbReference>
<dbReference type="SMART" id="SM00387">
    <property type="entry name" value="HATPase_c"/>
    <property type="match status" value="1"/>
</dbReference>
<evidence type="ECO:0000256" key="11">
    <source>
        <dbReference type="ARBA" id="ARBA00022989"/>
    </source>
</evidence>
<dbReference type="SUPFAM" id="SSF55781">
    <property type="entry name" value="GAF domain-like"/>
    <property type="match status" value="1"/>
</dbReference>
<dbReference type="InterPro" id="IPR016380">
    <property type="entry name" value="Sig_transdc_His_kin_NarX/NarQ"/>
</dbReference>
<dbReference type="CDD" id="cd16917">
    <property type="entry name" value="HATPase_UhpB-NarQ-NarX-like"/>
    <property type="match status" value="1"/>
</dbReference>
<dbReference type="Gene3D" id="6.10.340.10">
    <property type="match status" value="1"/>
</dbReference>
<feature type="compositionally biased region" description="Polar residues" evidence="16">
    <location>
        <begin position="13"/>
        <end position="28"/>
    </location>
</feature>
<dbReference type="PANTHER" id="PTHR24421:SF10">
    <property type="entry name" value="NITRATE_NITRITE SENSOR PROTEIN NARQ"/>
    <property type="match status" value="1"/>
</dbReference>
<evidence type="ECO:0000256" key="7">
    <source>
        <dbReference type="ARBA" id="ARBA00022692"/>
    </source>
</evidence>
<feature type="domain" description="Histidine kinase" evidence="18">
    <location>
        <begin position="447"/>
        <end position="644"/>
    </location>
</feature>
<evidence type="ECO:0000256" key="15">
    <source>
        <dbReference type="SAM" id="Coils"/>
    </source>
</evidence>
<keyword evidence="11 17" id="KW-1133">Transmembrane helix</keyword>
<evidence type="ECO:0000256" key="3">
    <source>
        <dbReference type="ARBA" id="ARBA00022475"/>
    </source>
</evidence>
<evidence type="ECO:0000256" key="14">
    <source>
        <dbReference type="PIRNR" id="PIRNR003167"/>
    </source>
</evidence>
<dbReference type="SMART" id="SM00304">
    <property type="entry name" value="HAMP"/>
    <property type="match status" value="1"/>
</dbReference>
<gene>
    <name evidence="20" type="primary">narX</name>
    <name evidence="20" type="ORF">GCM10007933_28470</name>
</gene>
<evidence type="ECO:0000256" key="8">
    <source>
        <dbReference type="ARBA" id="ARBA00022741"/>
    </source>
</evidence>
<evidence type="ECO:0000256" key="12">
    <source>
        <dbReference type="ARBA" id="ARBA00023012"/>
    </source>
</evidence>
<dbReference type="EMBL" id="BSPX01000046">
    <property type="protein sequence ID" value="GLT23381.1"/>
    <property type="molecule type" value="Genomic_DNA"/>
</dbReference>
<evidence type="ECO:0000256" key="16">
    <source>
        <dbReference type="SAM" id="MobiDB-lite"/>
    </source>
</evidence>
<keyword evidence="12 14" id="KW-0902">Two-component regulatory system</keyword>
<dbReference type="Gene3D" id="3.30.565.10">
    <property type="entry name" value="Histidine kinase-like ATPase, C-terminal domain"/>
    <property type="match status" value="1"/>
</dbReference>
<keyword evidence="4 14" id="KW-0997">Cell inner membrane</keyword>
<dbReference type="Pfam" id="PF02518">
    <property type="entry name" value="HATPase_c"/>
    <property type="match status" value="1"/>
</dbReference>
<evidence type="ECO:0000259" key="18">
    <source>
        <dbReference type="PROSITE" id="PS50109"/>
    </source>
</evidence>
<keyword evidence="13 14" id="KW-0472">Membrane</keyword>
<dbReference type="InterPro" id="IPR036890">
    <property type="entry name" value="HATPase_C_sf"/>
</dbReference>
<comment type="caution">
    <text evidence="20">The sequence shown here is derived from an EMBL/GenBank/DDBJ whole genome shotgun (WGS) entry which is preliminary data.</text>
</comment>
<dbReference type="EC" id="2.7.13.3" evidence="14"/>
<organism evidence="20 21">
    <name type="scientific">Zoogloea oryzae</name>
    <dbReference type="NCBI Taxonomy" id="310767"/>
    <lineage>
        <taxon>Bacteria</taxon>
        <taxon>Pseudomonadati</taxon>
        <taxon>Pseudomonadota</taxon>
        <taxon>Betaproteobacteria</taxon>
        <taxon>Rhodocyclales</taxon>
        <taxon>Zoogloeaceae</taxon>
        <taxon>Zoogloea</taxon>
    </lineage>
</organism>
<dbReference type="InterPro" id="IPR005467">
    <property type="entry name" value="His_kinase_dom"/>
</dbReference>
<dbReference type="PROSITE" id="PS50109">
    <property type="entry name" value="HIS_KIN"/>
    <property type="match status" value="1"/>
</dbReference>
<dbReference type="Pfam" id="PF13675">
    <property type="entry name" value="PilJ"/>
    <property type="match status" value="1"/>
</dbReference>
<keyword evidence="21" id="KW-1185">Reference proteome</keyword>
<evidence type="ECO:0000313" key="21">
    <source>
        <dbReference type="Proteomes" id="UP001157167"/>
    </source>
</evidence>
<evidence type="ECO:0000313" key="20">
    <source>
        <dbReference type="EMBL" id="GLT23381.1"/>
    </source>
</evidence>
<feature type="region of interest" description="Disordered" evidence="16">
    <location>
        <begin position="1"/>
        <end position="42"/>
    </location>
</feature>
<dbReference type="Pfam" id="PF07730">
    <property type="entry name" value="HisKA_3"/>
    <property type="match status" value="1"/>
</dbReference>
<dbReference type="Gene3D" id="1.20.120.960">
    <property type="entry name" value="Histidine kinase NarX, sensor domain"/>
    <property type="match status" value="1"/>
</dbReference>
<dbReference type="PANTHER" id="PTHR24421">
    <property type="entry name" value="NITRATE/NITRITE SENSOR PROTEIN NARX-RELATED"/>
    <property type="match status" value="1"/>
</dbReference>
<dbReference type="GO" id="GO:0016301">
    <property type="term" value="F:kinase activity"/>
    <property type="evidence" value="ECO:0007669"/>
    <property type="project" value="UniProtKB-KW"/>
</dbReference>
<dbReference type="InterPro" id="IPR029016">
    <property type="entry name" value="GAF-like_dom_sf"/>
</dbReference>
<keyword evidence="15" id="KW-0175">Coiled coil</keyword>
<keyword evidence="10 14" id="KW-0067">ATP-binding</keyword>
<evidence type="ECO:0000256" key="4">
    <source>
        <dbReference type="ARBA" id="ARBA00022519"/>
    </source>
</evidence>
<proteinExistence type="predicted"/>
<feature type="compositionally biased region" description="Basic and acidic residues" evidence="16">
    <location>
        <begin position="1"/>
        <end position="10"/>
    </location>
</feature>
<comment type="catalytic activity">
    <reaction evidence="1 14">
        <text>ATP + protein L-histidine = ADP + protein N-phospho-L-histidine.</text>
        <dbReference type="EC" id="2.7.13.3"/>
    </reaction>
</comment>
<dbReference type="InterPro" id="IPR011712">
    <property type="entry name" value="Sig_transdc_His_kin_sub3_dim/P"/>
</dbReference>
<evidence type="ECO:0000256" key="5">
    <source>
        <dbReference type="ARBA" id="ARBA00022553"/>
    </source>
</evidence>
<sequence length="658" mass="70893">MTPEATRGENGDLPNNQARPVTAQHSNQGVSPTSPPPSGRRRPSVVLRLGAWIAAIASLAAVSIFASITVAELSSGEARAINLAGSLRMQSYAIGAALAQGDARGIEQAIAEFETRFTSPDLTRTIPQGADGSLRRAYDAVGSVWRGRFHPAVEKAATEVAAGQPGGGRLSAETAEIVTAINRLVVLIEQGLEDKLQLLRLVQGISLVLLVIVGAAAVLQLKQKVLLPLHDLLASADRVRRGDFAVRVPIREPDELGQLGEAFNFMVEDLSRSYAQLENRVQEKTEELARSNQSLDLLYRTTRALSERAVTRATLQQVLDDMEQVVGVTSGAICLSRADAPETVCRTGADGIAIDALCRSTCHGCESGDRAIVAHPKPAGGQTIAAPLFDGSRSHGALLLALPPGQTLAPWQLELLETVGRHVGAALASTQRNEERHRLALLDERSVIARELHDSLAQSLSYLKIQVTRLQTLLRKSPTPEPVTEIVGELRDGLNEAYRQLRELLTTFRLRIDGRGLNAAIDDTVQEFRRRTGLEITLDNRLGGVELAPNREIHVLQIIREALTNIERHAQAGRVAIALAPNGAERLRVTVDDDGVGFDEADRPLHRYGIVIMHDRAQSLAGEISVRPREGGGTRVELDFPADAHLSDSPTSAQGSAP</sequence>
<dbReference type="InterPro" id="IPR003660">
    <property type="entry name" value="HAMP_dom"/>
</dbReference>
<dbReference type="Pfam" id="PF00672">
    <property type="entry name" value="HAMP"/>
    <property type="match status" value="1"/>
</dbReference>
<evidence type="ECO:0000256" key="6">
    <source>
        <dbReference type="ARBA" id="ARBA00022679"/>
    </source>
</evidence>
<feature type="transmembrane region" description="Helical" evidence="17">
    <location>
        <begin position="49"/>
        <end position="71"/>
    </location>
</feature>
<dbReference type="InterPro" id="IPR003594">
    <property type="entry name" value="HATPase_dom"/>
</dbReference>
<dbReference type="CDD" id="cd19408">
    <property type="entry name" value="NarX_NarQ_sensor"/>
    <property type="match status" value="1"/>
</dbReference>
<dbReference type="SUPFAM" id="SSF55874">
    <property type="entry name" value="ATPase domain of HSP90 chaperone/DNA topoisomerase II/histidine kinase"/>
    <property type="match status" value="1"/>
</dbReference>
<keyword evidence="5" id="KW-0597">Phosphoprotein</keyword>
<dbReference type="InterPro" id="IPR029095">
    <property type="entry name" value="NarX-like_N"/>
</dbReference>
<dbReference type="SUPFAM" id="SSF158472">
    <property type="entry name" value="HAMP domain-like"/>
    <property type="match status" value="1"/>
</dbReference>
<evidence type="ECO:0000256" key="17">
    <source>
        <dbReference type="SAM" id="Phobius"/>
    </source>
</evidence>
<evidence type="ECO:0000256" key="1">
    <source>
        <dbReference type="ARBA" id="ARBA00000085"/>
    </source>
</evidence>
<dbReference type="PROSITE" id="PS50885">
    <property type="entry name" value="HAMP"/>
    <property type="match status" value="1"/>
</dbReference>
<dbReference type="Gene3D" id="1.20.5.1930">
    <property type="match status" value="1"/>
</dbReference>
<keyword evidence="6 14" id="KW-0808">Transferase</keyword>
<dbReference type="PIRSF" id="PIRSF003167">
    <property type="entry name" value="STHK_NarX/NarQ"/>
    <property type="match status" value="1"/>
</dbReference>
<evidence type="ECO:0000259" key="19">
    <source>
        <dbReference type="PROSITE" id="PS50885"/>
    </source>
</evidence>
<accession>A0ABQ6FEN8</accession>
<feature type="domain" description="HAMP" evidence="19">
    <location>
        <begin position="223"/>
        <end position="275"/>
    </location>
</feature>
<dbReference type="InterPro" id="IPR050482">
    <property type="entry name" value="Sensor_HK_TwoCompSys"/>
</dbReference>